<gene>
    <name evidence="2" type="ORF">QP487_13415</name>
</gene>
<accession>A0AAW6YIQ6</accession>
<feature type="transmembrane region" description="Helical" evidence="1">
    <location>
        <begin position="17"/>
        <end position="35"/>
    </location>
</feature>
<sequence length="79" mass="9210">YILCFFSMIIAFVDNTFSIKIYNITAIVCLLSLILRGRQENYNIKNLILPLSIFLIGLLDLIWYSAFKVDNSPFRATYH</sequence>
<feature type="transmembrane region" description="Helical" evidence="1">
    <location>
        <begin position="47"/>
        <end position="66"/>
    </location>
</feature>
<feature type="non-terminal residue" evidence="2">
    <location>
        <position position="79"/>
    </location>
</feature>
<keyword evidence="1" id="KW-1133">Transmembrane helix</keyword>
<comment type="caution">
    <text evidence="2">The sequence shown here is derived from an EMBL/GenBank/DDBJ whole genome shotgun (WGS) entry which is preliminary data.</text>
</comment>
<reference evidence="2" key="1">
    <citation type="submission" date="2023-05" db="EMBL/GenBank/DDBJ databases">
        <title>Cataloging the Phylogenetic Diversity of Human Bladder Bacteria.</title>
        <authorList>
            <person name="Du J."/>
        </authorList>
    </citation>
    <scope>NUCLEOTIDE SEQUENCE</scope>
    <source>
        <strain evidence="2">UMB0765</strain>
    </source>
</reference>
<keyword evidence="1" id="KW-0472">Membrane</keyword>
<organism evidence="2 3">
    <name type="scientific">Streptococcus pasteurianus</name>
    <dbReference type="NCBI Taxonomy" id="197614"/>
    <lineage>
        <taxon>Bacteria</taxon>
        <taxon>Bacillati</taxon>
        <taxon>Bacillota</taxon>
        <taxon>Bacilli</taxon>
        <taxon>Lactobacillales</taxon>
        <taxon>Streptococcaceae</taxon>
        <taxon>Streptococcus</taxon>
    </lineage>
</organism>
<dbReference type="EMBL" id="JASOPU010000511">
    <property type="protein sequence ID" value="MDK7294410.1"/>
    <property type="molecule type" value="Genomic_DNA"/>
</dbReference>
<evidence type="ECO:0000313" key="3">
    <source>
        <dbReference type="Proteomes" id="UP001237917"/>
    </source>
</evidence>
<proteinExistence type="predicted"/>
<evidence type="ECO:0000256" key="1">
    <source>
        <dbReference type="SAM" id="Phobius"/>
    </source>
</evidence>
<dbReference type="Proteomes" id="UP001237917">
    <property type="component" value="Unassembled WGS sequence"/>
</dbReference>
<dbReference type="AlphaFoldDB" id="A0AAW6YIQ6"/>
<name>A0AAW6YIQ6_9STRE</name>
<evidence type="ECO:0000313" key="2">
    <source>
        <dbReference type="EMBL" id="MDK7294410.1"/>
    </source>
</evidence>
<feature type="non-terminal residue" evidence="2">
    <location>
        <position position="1"/>
    </location>
</feature>
<keyword evidence="1" id="KW-0812">Transmembrane</keyword>
<protein>
    <submittedName>
        <fullName evidence="2">Uncharacterized protein</fullName>
    </submittedName>
</protein>